<evidence type="ECO:0000313" key="2">
    <source>
        <dbReference type="Proteomes" id="UP001177003"/>
    </source>
</evidence>
<reference evidence="1" key="1">
    <citation type="submission" date="2023-04" db="EMBL/GenBank/DDBJ databases">
        <authorList>
            <person name="Vijverberg K."/>
            <person name="Xiong W."/>
            <person name="Schranz E."/>
        </authorList>
    </citation>
    <scope>NUCLEOTIDE SEQUENCE</scope>
</reference>
<proteinExistence type="predicted"/>
<name>A0AA35Y671_LACSI</name>
<organism evidence="1 2">
    <name type="scientific">Lactuca saligna</name>
    <name type="common">Willowleaf lettuce</name>
    <dbReference type="NCBI Taxonomy" id="75948"/>
    <lineage>
        <taxon>Eukaryota</taxon>
        <taxon>Viridiplantae</taxon>
        <taxon>Streptophyta</taxon>
        <taxon>Embryophyta</taxon>
        <taxon>Tracheophyta</taxon>
        <taxon>Spermatophyta</taxon>
        <taxon>Magnoliopsida</taxon>
        <taxon>eudicotyledons</taxon>
        <taxon>Gunneridae</taxon>
        <taxon>Pentapetalae</taxon>
        <taxon>asterids</taxon>
        <taxon>campanulids</taxon>
        <taxon>Asterales</taxon>
        <taxon>Asteraceae</taxon>
        <taxon>Cichorioideae</taxon>
        <taxon>Cichorieae</taxon>
        <taxon>Lactucinae</taxon>
        <taxon>Lactuca</taxon>
    </lineage>
</organism>
<keyword evidence="2" id="KW-1185">Reference proteome</keyword>
<gene>
    <name evidence="1" type="ORF">LSALG_LOCUS1123</name>
</gene>
<dbReference type="AlphaFoldDB" id="A0AA35Y671"/>
<evidence type="ECO:0000313" key="1">
    <source>
        <dbReference type="EMBL" id="CAI9260281.1"/>
    </source>
</evidence>
<accession>A0AA35Y671</accession>
<sequence length="475" mass="51132">MDCYGRALTVEQFQLLQEQFGFLPELGVIISMKGSSIYDFSQRKVGVPVPLFEAGLHLPMYDFFDIIVHHCDFSVDELTPSVVNKIMGFELIYGSPGCIPTCWVFSYFFCMYTNFGVRMLAKRRGIHQLISEQDNPKKNWQKQWLWKDFILAAADMSAAWRVCGNMAQLFVMIDGAKADVSLEMALHGHYQELARLLPTEGGNVGSSGPASSTQLGVGTTIPSHSTASSSADILMVNQVGKKAKHSVRAQGGIGYVHGDVFSAPGRKEIVVVPISSNTSPYLFIDSLTANPGACSVLGGALGMLGGFPPSDITYMVEKWSYCAHPPATIKFLAAQSEACMAGNLRYAAAQTSALMVAAADQGVLARGLARCQCQLAHARVDGVAALGNLQWVLENGMVRVINKVIASEEFSSGIQGLQKACEALGLENGKQLACRPTTSSESNAPDLDHVSGKVEAVDVALSSLSETDFAGHFRL</sequence>
<protein>
    <submittedName>
        <fullName evidence="1">Uncharacterized protein</fullName>
    </submittedName>
</protein>
<dbReference type="EMBL" id="OX465086">
    <property type="protein sequence ID" value="CAI9260281.1"/>
    <property type="molecule type" value="Genomic_DNA"/>
</dbReference>
<dbReference type="Proteomes" id="UP001177003">
    <property type="component" value="Chromosome 0"/>
</dbReference>